<dbReference type="InterPro" id="IPR006046">
    <property type="entry name" value="Alpha_amylase"/>
</dbReference>
<accession>A0A3P7S2A8</accession>
<sequence>MKYKNIYHIFPLGYTGANQNANDGMCKNTLKDIVNQIPKLIELGITDVLLGPIFESETHGYDTVDYNQIDKRLGTRQDMTDLSMACHQAGIRIILDCVFNHVSRKHFAFLDLIANKEHSVYKEWFLEVDFNRHSSYGDPFSYACWDGHEHLVKLNLDYEPVRTYLIETAQSWKKIYDIDGLRMDAADVMSLDFLRQLSGSMKEMDPEFCMIGEVVHGDYNLWLKEGKMDHVTNYELYKGLYSSLNDKNYFEVAYALKRQFGQGGIYPANGLYNFVDNHDVNRVADILVNKGHVYPLYIMLYTIPGLPSIYYGSEYGMMGKKSHTSDSDLRPSWQRILHKKEDDIFRVIERLSKIRRENEALHQSNYEEFHLTHETIGYKRTFENETLYVMINAKTDKAWLESDALRGMYWDLLNQEMVECQGGTWVHGLWGRILKRK</sequence>
<keyword evidence="8" id="KW-1185">Reference proteome</keyword>
<dbReference type="GO" id="GO:0005975">
    <property type="term" value="P:carbohydrate metabolic process"/>
    <property type="evidence" value="ECO:0007669"/>
    <property type="project" value="InterPro"/>
</dbReference>
<dbReference type="InterPro" id="IPR017853">
    <property type="entry name" value="GH"/>
</dbReference>
<dbReference type="Gene3D" id="3.20.20.80">
    <property type="entry name" value="Glycosidases"/>
    <property type="match status" value="1"/>
</dbReference>
<evidence type="ECO:0000256" key="2">
    <source>
        <dbReference type="ARBA" id="ARBA00022801"/>
    </source>
</evidence>
<dbReference type="OrthoDB" id="9805159at2"/>
<evidence type="ECO:0000256" key="4">
    <source>
        <dbReference type="RuleBase" id="RU003615"/>
    </source>
</evidence>
<feature type="domain" description="Glycosyl hydrolase family 13 catalytic" evidence="6">
    <location>
        <begin position="8"/>
        <end position="355"/>
    </location>
</feature>
<comment type="similarity">
    <text evidence="1 4">Belongs to the glycosyl hydrolase 13 family.</text>
</comment>
<keyword evidence="2 5" id="KW-0378">Hydrolase</keyword>
<dbReference type="EC" id="3.2.1.1" evidence="5"/>
<dbReference type="PANTHER" id="PTHR10357">
    <property type="entry name" value="ALPHA-AMYLASE FAMILY MEMBER"/>
    <property type="match status" value="1"/>
</dbReference>
<dbReference type="SMART" id="SM00642">
    <property type="entry name" value="Aamy"/>
    <property type="match status" value="1"/>
</dbReference>
<dbReference type="InterPro" id="IPR006047">
    <property type="entry name" value="GH13_cat_dom"/>
</dbReference>
<dbReference type="PRINTS" id="PR00110">
    <property type="entry name" value="ALPHAAMYLASE"/>
</dbReference>
<evidence type="ECO:0000259" key="6">
    <source>
        <dbReference type="SMART" id="SM00642"/>
    </source>
</evidence>
<evidence type="ECO:0000313" key="7">
    <source>
        <dbReference type="EMBL" id="VDN48782.1"/>
    </source>
</evidence>
<name>A0A3P7S2A8_9FIRM</name>
<dbReference type="PANTHER" id="PTHR10357:SF210">
    <property type="entry name" value="MALTODEXTRIN GLUCOSIDASE"/>
    <property type="match status" value="1"/>
</dbReference>
<proteinExistence type="inferred from homology"/>
<dbReference type="EMBL" id="LR130778">
    <property type="protein sequence ID" value="VDN48782.1"/>
    <property type="molecule type" value="Genomic_DNA"/>
</dbReference>
<gene>
    <name evidence="7" type="ORF">PATL70BA_2875</name>
</gene>
<dbReference type="Proteomes" id="UP000279029">
    <property type="component" value="Chromosome"/>
</dbReference>
<protein>
    <recommendedName>
        <fullName evidence="5">Alpha-amylase</fullName>
        <ecNumber evidence="5">3.2.1.1</ecNumber>
    </recommendedName>
</protein>
<keyword evidence="5" id="KW-0119">Carbohydrate metabolism</keyword>
<comment type="catalytic activity">
    <reaction evidence="5">
        <text>Endohydrolysis of (1-&gt;4)-alpha-D-glucosidic linkages in polysaccharides containing three or more (1-&gt;4)-alpha-linked D-glucose units.</text>
        <dbReference type="EC" id="3.2.1.1"/>
    </reaction>
</comment>
<evidence type="ECO:0000256" key="1">
    <source>
        <dbReference type="ARBA" id="ARBA00008061"/>
    </source>
</evidence>
<evidence type="ECO:0000256" key="3">
    <source>
        <dbReference type="ARBA" id="ARBA00023295"/>
    </source>
</evidence>
<reference evidence="7 8" key="1">
    <citation type="submission" date="2018-09" db="EMBL/GenBank/DDBJ databases">
        <authorList>
            <person name="Postec A."/>
        </authorList>
    </citation>
    <scope>NUCLEOTIDE SEQUENCE [LARGE SCALE GENOMIC DNA]</scope>
    <source>
        <strain evidence="7">70B-A</strain>
    </source>
</reference>
<dbReference type="GO" id="GO:0043169">
    <property type="term" value="F:cation binding"/>
    <property type="evidence" value="ECO:0007669"/>
    <property type="project" value="InterPro"/>
</dbReference>
<dbReference type="SUPFAM" id="SSF51445">
    <property type="entry name" value="(Trans)glycosidases"/>
    <property type="match status" value="1"/>
</dbReference>
<keyword evidence="3 5" id="KW-0326">Glycosidase</keyword>
<evidence type="ECO:0000313" key="8">
    <source>
        <dbReference type="Proteomes" id="UP000279029"/>
    </source>
</evidence>
<dbReference type="AlphaFoldDB" id="A0A3P7S2A8"/>
<dbReference type="KEGG" id="cbar:PATL70BA_2875"/>
<evidence type="ECO:0000256" key="5">
    <source>
        <dbReference type="RuleBase" id="RU361134"/>
    </source>
</evidence>
<dbReference type="Pfam" id="PF00128">
    <property type="entry name" value="Alpha-amylase"/>
    <property type="match status" value="1"/>
</dbReference>
<dbReference type="RefSeq" id="WP_125137864.1">
    <property type="nucleotide sequence ID" value="NZ_LR130778.1"/>
</dbReference>
<dbReference type="InterPro" id="IPR045857">
    <property type="entry name" value="O16G_dom_2"/>
</dbReference>
<organism evidence="7 8">
    <name type="scientific">Petrocella atlantisensis</name>
    <dbReference type="NCBI Taxonomy" id="2173034"/>
    <lineage>
        <taxon>Bacteria</taxon>
        <taxon>Bacillati</taxon>
        <taxon>Bacillota</taxon>
        <taxon>Clostridia</taxon>
        <taxon>Lachnospirales</taxon>
        <taxon>Vallitaleaceae</taxon>
        <taxon>Petrocella</taxon>
    </lineage>
</organism>
<dbReference type="GO" id="GO:0004556">
    <property type="term" value="F:alpha-amylase activity"/>
    <property type="evidence" value="ECO:0007669"/>
    <property type="project" value="UniProtKB-UniRule"/>
</dbReference>
<dbReference type="Gene3D" id="3.90.400.10">
    <property type="entry name" value="Oligo-1,6-glucosidase, Domain 2"/>
    <property type="match status" value="1"/>
</dbReference>